<name>A0ABP7DRE6_9ACTN</name>
<dbReference type="EMBL" id="BAABEP010000002">
    <property type="protein sequence ID" value="GAA3709264.1"/>
    <property type="molecule type" value="Genomic_DNA"/>
</dbReference>
<proteinExistence type="predicted"/>
<evidence type="ECO:0000313" key="1">
    <source>
        <dbReference type="EMBL" id="GAA3709264.1"/>
    </source>
</evidence>
<dbReference type="Proteomes" id="UP001499884">
    <property type="component" value="Unassembled WGS sequence"/>
</dbReference>
<dbReference type="RefSeq" id="WP_060880772.1">
    <property type="nucleotide sequence ID" value="NZ_BAABEP010000002.1"/>
</dbReference>
<accession>A0ABP7DRE6</accession>
<reference evidence="2" key="1">
    <citation type="journal article" date="2019" name="Int. J. Syst. Evol. Microbiol.">
        <title>The Global Catalogue of Microorganisms (GCM) 10K type strain sequencing project: providing services to taxonomists for standard genome sequencing and annotation.</title>
        <authorList>
            <consortium name="The Broad Institute Genomics Platform"/>
            <consortium name="The Broad Institute Genome Sequencing Center for Infectious Disease"/>
            <person name="Wu L."/>
            <person name="Ma J."/>
        </authorList>
    </citation>
    <scope>NUCLEOTIDE SEQUENCE [LARGE SCALE GENOMIC DNA]</scope>
    <source>
        <strain evidence="2">JCM 30846</strain>
    </source>
</reference>
<sequence>MTAMLTETTFRLMGTEVLEVIDFDRIECGQCGKLSPFLDDADEGTDAAHDAGWHVGDDLDDCGCPHQMCPDCADEWCGVRDTTPRLFGMRVV</sequence>
<organism evidence="1 2">
    <name type="scientific">Streptomyces tremellae</name>
    <dbReference type="NCBI Taxonomy" id="1124239"/>
    <lineage>
        <taxon>Bacteria</taxon>
        <taxon>Bacillati</taxon>
        <taxon>Actinomycetota</taxon>
        <taxon>Actinomycetes</taxon>
        <taxon>Kitasatosporales</taxon>
        <taxon>Streptomycetaceae</taxon>
        <taxon>Streptomyces</taxon>
    </lineage>
</organism>
<protein>
    <submittedName>
        <fullName evidence="1">Uncharacterized protein</fullName>
    </submittedName>
</protein>
<keyword evidence="2" id="KW-1185">Reference proteome</keyword>
<gene>
    <name evidence="1" type="ORF">GCM10023082_04020</name>
</gene>
<evidence type="ECO:0000313" key="2">
    <source>
        <dbReference type="Proteomes" id="UP001499884"/>
    </source>
</evidence>
<comment type="caution">
    <text evidence="1">The sequence shown here is derived from an EMBL/GenBank/DDBJ whole genome shotgun (WGS) entry which is preliminary data.</text>
</comment>